<keyword evidence="1" id="KW-0812">Transmembrane</keyword>
<keyword evidence="3" id="KW-1185">Reference proteome</keyword>
<dbReference type="Proteomes" id="UP001594351">
    <property type="component" value="Unassembled WGS sequence"/>
</dbReference>
<evidence type="ECO:0000256" key="1">
    <source>
        <dbReference type="SAM" id="Phobius"/>
    </source>
</evidence>
<protein>
    <submittedName>
        <fullName evidence="2">Uncharacterized protein</fullName>
    </submittedName>
</protein>
<feature type="transmembrane region" description="Helical" evidence="1">
    <location>
        <begin position="12"/>
        <end position="35"/>
    </location>
</feature>
<comment type="caution">
    <text evidence="2">The sequence shown here is derived from an EMBL/GenBank/DDBJ whole genome shotgun (WGS) entry which is preliminary data.</text>
</comment>
<dbReference type="EMBL" id="JBHPBY010000400">
    <property type="protein sequence ID" value="MFC1852985.1"/>
    <property type="molecule type" value="Genomic_DNA"/>
</dbReference>
<gene>
    <name evidence="2" type="ORF">ACFL27_22540</name>
</gene>
<keyword evidence="1" id="KW-0472">Membrane</keyword>
<evidence type="ECO:0000313" key="2">
    <source>
        <dbReference type="EMBL" id="MFC1852985.1"/>
    </source>
</evidence>
<reference evidence="2 3" key="1">
    <citation type="submission" date="2024-09" db="EMBL/GenBank/DDBJ databases">
        <title>Laminarin stimulates single cell rates of sulfate reduction while oxygen inhibits transcriptomic activity in coastal marine sediment.</title>
        <authorList>
            <person name="Lindsay M."/>
            <person name="Orcutt B."/>
            <person name="Emerson D."/>
            <person name="Stepanauskas R."/>
            <person name="D'Angelo T."/>
        </authorList>
    </citation>
    <scope>NUCLEOTIDE SEQUENCE [LARGE SCALE GENOMIC DNA]</scope>
    <source>
        <strain evidence="2">SAG AM-311-K15</strain>
    </source>
</reference>
<evidence type="ECO:0000313" key="3">
    <source>
        <dbReference type="Proteomes" id="UP001594351"/>
    </source>
</evidence>
<proteinExistence type="predicted"/>
<organism evidence="2 3">
    <name type="scientific">candidate division CSSED10-310 bacterium</name>
    <dbReference type="NCBI Taxonomy" id="2855610"/>
    <lineage>
        <taxon>Bacteria</taxon>
        <taxon>Bacteria division CSSED10-310</taxon>
    </lineage>
</organism>
<name>A0ABV6Z3G0_UNCC1</name>
<accession>A0ABV6Z3G0</accession>
<keyword evidence="1" id="KW-1133">Transmembrane helix</keyword>
<sequence length="151" mass="16929">MAEWWTSIDKHALTAYIVAGVIFVGVTIALVVAAIRNFRQAFLLLGTKRSVECGGERPVALRGLVHSLRPLSIPVTDEPAIWHWEKSQRWVRTTNEKGRDVERWSEATVGQKLADFAIEVDGQLIRVQDDLAEVYGGRRKWQSEGGAICCQ</sequence>